<name>A0A6J6QAW5_9ZZZZ</name>
<keyword evidence="2" id="KW-0520">NAD</keyword>
<dbReference type="Gene3D" id="3.30.1600.10">
    <property type="entry name" value="SIR2/SIRT2 'Small Domain"/>
    <property type="match status" value="1"/>
</dbReference>
<dbReference type="EMBL" id="CAEZYG010000039">
    <property type="protein sequence ID" value="CAB4707846.1"/>
    <property type="molecule type" value="Genomic_DNA"/>
</dbReference>
<evidence type="ECO:0000256" key="2">
    <source>
        <dbReference type="ARBA" id="ARBA00023027"/>
    </source>
</evidence>
<gene>
    <name evidence="4" type="ORF">UFOPK2657_00354</name>
</gene>
<dbReference type="CDD" id="cd01407">
    <property type="entry name" value="SIR2-fam"/>
    <property type="match status" value="1"/>
</dbReference>
<protein>
    <submittedName>
        <fullName evidence="4">Unannotated protein</fullName>
    </submittedName>
</protein>
<sequence>MREDGAVEDVSSQALNEARTLLAQSLRVTVFTGAGISTDSGIPDYRGPNGLWTRNPKAEKMSSLSHYLEDPEVRQLAWQNRVRSPAWGAQPNDGHRALVKLEERGVLVALVTQNIDELHQQAGHQPNNVVEVHGTMRYSRCWSCADRRPMQETLQRVRDGEIDPACLLCSGILKSDTISFGQSLVPEVIERAMWASENCDVLLAVGSSLSVFPAANVVPRAKAAGARVIIINGEPTKMDQYADVLLVGKIGDVLPAVIG</sequence>
<dbReference type="PANTHER" id="PTHR11085:SF4">
    <property type="entry name" value="NAD-DEPENDENT PROTEIN DEACYLASE"/>
    <property type="match status" value="1"/>
</dbReference>
<dbReference type="SUPFAM" id="SSF52467">
    <property type="entry name" value="DHS-like NAD/FAD-binding domain"/>
    <property type="match status" value="1"/>
</dbReference>
<dbReference type="PROSITE" id="PS50305">
    <property type="entry name" value="SIRTUIN"/>
    <property type="match status" value="1"/>
</dbReference>
<dbReference type="InterPro" id="IPR003000">
    <property type="entry name" value="Sirtuin"/>
</dbReference>
<evidence type="ECO:0000313" key="4">
    <source>
        <dbReference type="EMBL" id="CAB4707846.1"/>
    </source>
</evidence>
<dbReference type="Gene3D" id="3.40.50.1220">
    <property type="entry name" value="TPP-binding domain"/>
    <property type="match status" value="1"/>
</dbReference>
<dbReference type="PANTHER" id="PTHR11085">
    <property type="entry name" value="NAD-DEPENDENT PROTEIN DEACYLASE SIRTUIN-5, MITOCHONDRIAL-RELATED"/>
    <property type="match status" value="1"/>
</dbReference>
<accession>A0A6J6QAW5</accession>
<reference evidence="4" key="1">
    <citation type="submission" date="2020-05" db="EMBL/GenBank/DDBJ databases">
        <authorList>
            <person name="Chiriac C."/>
            <person name="Salcher M."/>
            <person name="Ghai R."/>
            <person name="Kavagutti S V."/>
        </authorList>
    </citation>
    <scope>NUCLEOTIDE SEQUENCE</scope>
</reference>
<proteinExistence type="predicted"/>
<organism evidence="4">
    <name type="scientific">freshwater metagenome</name>
    <dbReference type="NCBI Taxonomy" id="449393"/>
    <lineage>
        <taxon>unclassified sequences</taxon>
        <taxon>metagenomes</taxon>
        <taxon>ecological metagenomes</taxon>
    </lineage>
</organism>
<dbReference type="InterPro" id="IPR026590">
    <property type="entry name" value="Ssirtuin_cat_dom"/>
</dbReference>
<dbReference type="InterPro" id="IPR029035">
    <property type="entry name" value="DHS-like_NAD/FAD-binding_dom"/>
</dbReference>
<keyword evidence="1" id="KW-0808">Transferase</keyword>
<dbReference type="GO" id="GO:0017136">
    <property type="term" value="F:histone deacetylase activity, NAD-dependent"/>
    <property type="evidence" value="ECO:0007669"/>
    <property type="project" value="TreeGrafter"/>
</dbReference>
<dbReference type="Pfam" id="PF02146">
    <property type="entry name" value="SIR2"/>
    <property type="match status" value="1"/>
</dbReference>
<dbReference type="InterPro" id="IPR026591">
    <property type="entry name" value="Sirtuin_cat_small_dom_sf"/>
</dbReference>
<evidence type="ECO:0000256" key="1">
    <source>
        <dbReference type="ARBA" id="ARBA00022679"/>
    </source>
</evidence>
<dbReference type="InterPro" id="IPR050134">
    <property type="entry name" value="NAD-dep_sirtuin_deacylases"/>
</dbReference>
<dbReference type="GO" id="GO:0070403">
    <property type="term" value="F:NAD+ binding"/>
    <property type="evidence" value="ECO:0007669"/>
    <property type="project" value="InterPro"/>
</dbReference>
<feature type="domain" description="Deacetylase sirtuin-type" evidence="3">
    <location>
        <begin position="7"/>
        <end position="259"/>
    </location>
</feature>
<evidence type="ECO:0000259" key="3">
    <source>
        <dbReference type="PROSITE" id="PS50305"/>
    </source>
</evidence>
<dbReference type="AlphaFoldDB" id="A0A6J6QAW5"/>